<feature type="chain" id="PRO_5039513838" evidence="1">
    <location>
        <begin position="20"/>
        <end position="152"/>
    </location>
</feature>
<keyword evidence="1" id="KW-0732">Signal</keyword>
<dbReference type="EMBL" id="CP101527">
    <property type="protein sequence ID" value="UZW74518.1"/>
    <property type="molecule type" value="Genomic_DNA"/>
</dbReference>
<gene>
    <name evidence="3" type="ORF">NNL22_16065</name>
</gene>
<feature type="signal peptide" evidence="1">
    <location>
        <begin position="1"/>
        <end position="19"/>
    </location>
</feature>
<organism evidence="3 4">
    <name type="scientific">Alkalimarinus sediminis</name>
    <dbReference type="NCBI Taxonomy" id="1632866"/>
    <lineage>
        <taxon>Bacteria</taxon>
        <taxon>Pseudomonadati</taxon>
        <taxon>Pseudomonadota</taxon>
        <taxon>Gammaproteobacteria</taxon>
        <taxon>Alteromonadales</taxon>
        <taxon>Alteromonadaceae</taxon>
        <taxon>Alkalimarinus</taxon>
    </lineage>
</organism>
<evidence type="ECO:0000313" key="3">
    <source>
        <dbReference type="EMBL" id="UZW74518.1"/>
    </source>
</evidence>
<evidence type="ECO:0000313" key="4">
    <source>
        <dbReference type="Proteomes" id="UP001164472"/>
    </source>
</evidence>
<accession>A0A9E8HH13</accession>
<reference evidence="3" key="1">
    <citation type="submission" date="2022-07" db="EMBL/GenBank/DDBJ databases">
        <title>Alkalimarinus sp. nov., isolated from gut of a Alitta virens.</title>
        <authorList>
            <person name="Yang A.I."/>
            <person name="Shin N.-R."/>
        </authorList>
    </citation>
    <scope>NUCLEOTIDE SEQUENCE</scope>
    <source>
        <strain evidence="3">FA028</strain>
    </source>
</reference>
<evidence type="ECO:0000256" key="1">
    <source>
        <dbReference type="SAM" id="SignalP"/>
    </source>
</evidence>
<dbReference type="Proteomes" id="UP001164472">
    <property type="component" value="Chromosome"/>
</dbReference>
<proteinExistence type="predicted"/>
<dbReference type="AlphaFoldDB" id="A0A9E8HH13"/>
<dbReference type="Pfam" id="PF14300">
    <property type="entry name" value="DMP19"/>
    <property type="match status" value="1"/>
</dbReference>
<dbReference type="InterPro" id="IPR025402">
    <property type="entry name" value="DMP19_C"/>
</dbReference>
<feature type="domain" description="DNA mimic protein DMP19 C-terminal" evidence="2">
    <location>
        <begin position="40"/>
        <end position="150"/>
    </location>
</feature>
<sequence length="152" mass="17502">MIRTLLLLLLLSVPAFAIAESYPANFEQVSKKYEQQGFQSLSEKEVVIYTVWWLEAEVNNGGFHQYFWNSAGNHANEALTSLQKVGANYTASLLTSAINAAYDGNLPESRYKRQELLETNQGIKIKKLQELDNKFYEYTENFYQKINLYLAK</sequence>
<protein>
    <submittedName>
        <fullName evidence="3">DMP19 family protein</fullName>
    </submittedName>
</protein>
<dbReference type="Gene3D" id="1.20.1420.60">
    <property type="match status" value="1"/>
</dbReference>
<name>A0A9E8HH13_9ALTE</name>
<dbReference type="RefSeq" id="WP_267267783.1">
    <property type="nucleotide sequence ID" value="NZ_CP101527.1"/>
</dbReference>
<dbReference type="KEGG" id="asem:NNL22_16065"/>
<evidence type="ECO:0000259" key="2">
    <source>
        <dbReference type="Pfam" id="PF14300"/>
    </source>
</evidence>
<keyword evidence="4" id="KW-1185">Reference proteome</keyword>